<protein>
    <submittedName>
        <fullName evidence="1">Uncharacterized protein</fullName>
    </submittedName>
</protein>
<feature type="non-terminal residue" evidence="1">
    <location>
        <position position="60"/>
    </location>
</feature>
<evidence type="ECO:0000313" key="1">
    <source>
        <dbReference type="EMBL" id="SVB45492.1"/>
    </source>
</evidence>
<dbReference type="AlphaFoldDB" id="A0A382E577"/>
<accession>A0A382E577</accession>
<feature type="non-terminal residue" evidence="1">
    <location>
        <position position="1"/>
    </location>
</feature>
<reference evidence="1" key="1">
    <citation type="submission" date="2018-05" db="EMBL/GenBank/DDBJ databases">
        <authorList>
            <person name="Lanie J.A."/>
            <person name="Ng W.-L."/>
            <person name="Kazmierczak K.M."/>
            <person name="Andrzejewski T.M."/>
            <person name="Davidsen T.M."/>
            <person name="Wayne K.J."/>
            <person name="Tettelin H."/>
            <person name="Glass J.I."/>
            <person name="Rusch D."/>
            <person name="Podicherti R."/>
            <person name="Tsui H.-C.T."/>
            <person name="Winkler M.E."/>
        </authorList>
    </citation>
    <scope>NUCLEOTIDE SEQUENCE</scope>
</reference>
<proteinExistence type="predicted"/>
<sequence length="60" mass="6936">TVILQSWSGKKLPKSFPNWTPHRCRCTSPSKIKPAQLCGLPQRKRPFRTKNPLPRLPLPF</sequence>
<name>A0A382E577_9ZZZZ</name>
<organism evidence="1">
    <name type="scientific">marine metagenome</name>
    <dbReference type="NCBI Taxonomy" id="408172"/>
    <lineage>
        <taxon>unclassified sequences</taxon>
        <taxon>metagenomes</taxon>
        <taxon>ecological metagenomes</taxon>
    </lineage>
</organism>
<gene>
    <name evidence="1" type="ORF">METZ01_LOCUS198346</name>
</gene>
<dbReference type="EMBL" id="UINC01042618">
    <property type="protein sequence ID" value="SVB45492.1"/>
    <property type="molecule type" value="Genomic_DNA"/>
</dbReference>